<feature type="domain" description="Bifunctional inhibitor/plant lipid transfer protein/seed storage helical" evidence="5">
    <location>
        <begin position="53"/>
        <end position="133"/>
    </location>
</feature>
<keyword evidence="2" id="KW-0758">Storage protein</keyword>
<dbReference type="GO" id="GO:0045735">
    <property type="term" value="F:nutrient reservoir activity"/>
    <property type="evidence" value="ECO:0007669"/>
    <property type="project" value="UniProtKB-KW"/>
</dbReference>
<organism evidence="6 7">
    <name type="scientific">Tagetes erecta</name>
    <name type="common">African marigold</name>
    <dbReference type="NCBI Taxonomy" id="13708"/>
    <lineage>
        <taxon>Eukaryota</taxon>
        <taxon>Viridiplantae</taxon>
        <taxon>Streptophyta</taxon>
        <taxon>Embryophyta</taxon>
        <taxon>Tracheophyta</taxon>
        <taxon>Spermatophyta</taxon>
        <taxon>Magnoliopsida</taxon>
        <taxon>eudicotyledons</taxon>
        <taxon>Gunneridae</taxon>
        <taxon>Pentapetalae</taxon>
        <taxon>asterids</taxon>
        <taxon>campanulids</taxon>
        <taxon>Asterales</taxon>
        <taxon>Asteraceae</taxon>
        <taxon>Asteroideae</taxon>
        <taxon>Heliantheae alliance</taxon>
        <taxon>Tageteae</taxon>
        <taxon>Tagetes</taxon>
    </lineage>
</organism>
<dbReference type="PANTHER" id="PTHR35496:SF4">
    <property type="entry name" value="2S SULFUR-RICH SEED STORAGE PROTEIN 2-LIKE"/>
    <property type="match status" value="1"/>
</dbReference>
<keyword evidence="4" id="KW-0732">Signal</keyword>
<dbReference type="Pfam" id="PF00234">
    <property type="entry name" value="Tryp_alpha_amyl"/>
    <property type="match status" value="2"/>
</dbReference>
<comment type="caution">
    <text evidence="6">The sequence shown here is derived from an EMBL/GenBank/DDBJ whole genome shotgun (WGS) entry which is preliminary data.</text>
</comment>
<name>A0AAD8LFT2_TARER</name>
<evidence type="ECO:0000256" key="4">
    <source>
        <dbReference type="SAM" id="SignalP"/>
    </source>
</evidence>
<dbReference type="InterPro" id="IPR000617">
    <property type="entry name" value="Napin/2SS/CON"/>
</dbReference>
<accession>A0AAD8LFT2</accession>
<dbReference type="PANTHER" id="PTHR35496">
    <property type="entry name" value="2S SEED STORAGE PROTEIN 1-RELATED"/>
    <property type="match status" value="1"/>
</dbReference>
<evidence type="ECO:0000256" key="3">
    <source>
        <dbReference type="ARBA" id="ARBA00023129"/>
    </source>
</evidence>
<dbReference type="Gene3D" id="1.10.110.10">
    <property type="entry name" value="Plant lipid-transfer and hydrophobic proteins"/>
    <property type="match status" value="2"/>
</dbReference>
<dbReference type="SMART" id="SM00499">
    <property type="entry name" value="AAI"/>
    <property type="match status" value="2"/>
</dbReference>
<dbReference type="AlphaFoldDB" id="A0AAD8LFT2"/>
<evidence type="ECO:0000313" key="7">
    <source>
        <dbReference type="Proteomes" id="UP001229421"/>
    </source>
</evidence>
<keyword evidence="3" id="KW-0708">Seed storage protein</keyword>
<feature type="signal peptide" evidence="4">
    <location>
        <begin position="1"/>
        <end position="20"/>
    </location>
</feature>
<dbReference type="InterPro" id="IPR036312">
    <property type="entry name" value="Bifun_inhib/LTP/seed_sf"/>
</dbReference>
<keyword evidence="7" id="KW-1185">Reference proteome</keyword>
<dbReference type="InterPro" id="IPR016140">
    <property type="entry name" value="Bifunc_inhib/LTP/seed_store"/>
</dbReference>
<evidence type="ECO:0000256" key="1">
    <source>
        <dbReference type="ARBA" id="ARBA00008262"/>
    </source>
</evidence>
<dbReference type="SUPFAM" id="SSF47699">
    <property type="entry name" value="Bifunctional inhibitor/lipid-transfer protein/seed storage 2S albumin"/>
    <property type="match status" value="2"/>
</dbReference>
<sequence length="279" mass="31898">MAKLIALALAFAALVAFATAHTTIVTTTIEDQNPISSQRQCSQRLQGKRFNQCRMFLQSPYQDNTQSQLTQQCCQELKNVDEQCQCEAVKQVLRDVQRQQQHQMGPFGSQQTQQLKQKAQMLPNQCQLQTRQCQIGSIMTTTTTITDDSNFDIPFWHPSKGSGSKQQCSQSELQSPINQCQRYVEQQVQSPWTMMIMKRGEQQQGLQQCCNELQYLERECQCEAVEEVARKVMKQQQGSSQYGGRRQSGGQSEMQVVRRVLQNLPNQCELEVQQCSIPF</sequence>
<dbReference type="EMBL" id="JAUHHV010000001">
    <property type="protein sequence ID" value="KAK1440019.1"/>
    <property type="molecule type" value="Genomic_DNA"/>
</dbReference>
<dbReference type="Proteomes" id="UP001229421">
    <property type="component" value="Unassembled WGS sequence"/>
</dbReference>
<feature type="chain" id="PRO_5042220296" description="Bifunctional inhibitor/plant lipid transfer protein/seed storage helical domain-containing protein" evidence="4">
    <location>
        <begin position="21"/>
        <end position="279"/>
    </location>
</feature>
<evidence type="ECO:0000313" key="6">
    <source>
        <dbReference type="EMBL" id="KAK1440019.1"/>
    </source>
</evidence>
<feature type="domain" description="Bifunctional inhibitor/plant lipid transfer protein/seed storage helical" evidence="5">
    <location>
        <begin position="180"/>
        <end position="275"/>
    </location>
</feature>
<evidence type="ECO:0000256" key="2">
    <source>
        <dbReference type="ARBA" id="ARBA00022761"/>
    </source>
</evidence>
<evidence type="ECO:0000259" key="5">
    <source>
        <dbReference type="SMART" id="SM00499"/>
    </source>
</evidence>
<reference evidence="6" key="1">
    <citation type="journal article" date="2023" name="bioRxiv">
        <title>Improved chromosome-level genome assembly for marigold (Tagetes erecta).</title>
        <authorList>
            <person name="Jiang F."/>
            <person name="Yuan L."/>
            <person name="Wang S."/>
            <person name="Wang H."/>
            <person name="Xu D."/>
            <person name="Wang A."/>
            <person name="Fan W."/>
        </authorList>
    </citation>
    <scope>NUCLEOTIDE SEQUENCE</scope>
    <source>
        <strain evidence="6">WSJ</strain>
        <tissue evidence="6">Leaf</tissue>
    </source>
</reference>
<comment type="similarity">
    <text evidence="1">Belongs to the 2S seed storage albumins family.</text>
</comment>
<gene>
    <name evidence="6" type="ORF">QVD17_05844</name>
</gene>
<protein>
    <recommendedName>
        <fullName evidence="5">Bifunctional inhibitor/plant lipid transfer protein/seed storage helical domain-containing protein</fullName>
    </recommendedName>
</protein>
<proteinExistence type="inferred from homology"/>